<dbReference type="AlphaFoldDB" id="A0A2U8W216"/>
<reference evidence="2" key="1">
    <citation type="submission" date="2018-05" db="EMBL/GenBank/DDBJ databases">
        <title>Complete Genome Sequence of Methylobacterium sp. 17SD2-17.</title>
        <authorList>
            <person name="Srinivasan S."/>
        </authorList>
    </citation>
    <scope>NUCLEOTIDE SEQUENCE [LARGE SCALE GENOMIC DNA]</scope>
    <source>
        <strain evidence="2">17SD2-17</strain>
    </source>
</reference>
<organism evidence="1 2">
    <name type="scientific">Methylobacterium durans</name>
    <dbReference type="NCBI Taxonomy" id="2202825"/>
    <lineage>
        <taxon>Bacteria</taxon>
        <taxon>Pseudomonadati</taxon>
        <taxon>Pseudomonadota</taxon>
        <taxon>Alphaproteobacteria</taxon>
        <taxon>Hyphomicrobiales</taxon>
        <taxon>Methylobacteriaceae</taxon>
        <taxon>Methylobacterium</taxon>
    </lineage>
</organism>
<gene>
    <name evidence="1" type="ORF">DK389_03045</name>
</gene>
<accession>A0A2U8W216</accession>
<proteinExistence type="predicted"/>
<dbReference type="EMBL" id="CP029550">
    <property type="protein sequence ID" value="AWN39698.1"/>
    <property type="molecule type" value="Genomic_DNA"/>
</dbReference>
<evidence type="ECO:0000313" key="2">
    <source>
        <dbReference type="Proteomes" id="UP000245926"/>
    </source>
</evidence>
<dbReference type="KEGG" id="mets:DK389_03045"/>
<sequence length="97" mass="11098">MLDEDQMTLQLARDLVTTFMPMKGKTRLMVEAEIREVYAHLLWEAQQPPATDADNEDAYDPETGLLKEASTLPFFEKWAREAEAAVDEEDEEPPPTE</sequence>
<name>A0A2U8W216_9HYPH</name>
<dbReference type="RefSeq" id="WP_109887386.1">
    <property type="nucleotide sequence ID" value="NZ_CP029550.1"/>
</dbReference>
<protein>
    <submittedName>
        <fullName evidence="1">Uncharacterized protein</fullName>
    </submittedName>
</protein>
<dbReference type="Proteomes" id="UP000245926">
    <property type="component" value="Chromosome"/>
</dbReference>
<evidence type="ECO:0000313" key="1">
    <source>
        <dbReference type="EMBL" id="AWN39698.1"/>
    </source>
</evidence>
<keyword evidence="2" id="KW-1185">Reference proteome</keyword>